<dbReference type="RefSeq" id="WP_126726076.1">
    <property type="nucleotide sequence ID" value="NZ_RYZH01000025.1"/>
</dbReference>
<dbReference type="AlphaFoldDB" id="A0A432MIW3"/>
<evidence type="ECO:0008006" key="5">
    <source>
        <dbReference type="Google" id="ProtNLM"/>
    </source>
</evidence>
<protein>
    <recommendedName>
        <fullName evidence="5">PKD domain-containing protein</fullName>
    </recommendedName>
</protein>
<comment type="caution">
    <text evidence="3">The sequence shown here is derived from an EMBL/GenBank/DDBJ whole genome shotgun (WGS) entry which is preliminary data.</text>
</comment>
<gene>
    <name evidence="3" type="ORF">TsocGM_13920</name>
</gene>
<keyword evidence="4" id="KW-1185">Reference proteome</keyword>
<sequence>MRTNLCRTRSSRALRAVAVFALGATAPALSPPPAFARPPGQVPEARQPSGAGVPSSAPVEAETVIRYEGTPAAGSRISVGIDGEPVPGTTYRWEQIAGPPVVLNDPDAPKVQLTVPAGADEIVLRLVVADSQGRSQQARVVIPIRPSLATDATAEAPIPMPALPEEPDGVPPASPAPAPGPRADAGDDQIGLVGRRITLNGSRSGPGPGLAFRWFQMAGPPIRETSQEGPYYSFVPTEAGIYRFGLVVAREGTILGPDDVTVEVGEPPAASGSAMPMAAWGTGIASASPTARVVLGGGAGPLGGMVTERVAEILDEVAFRVDLYSTFADLTAELMRRIDAVVPQDPQVRQLWDQAVFGPMSRQLASELYAAGLDLRLPQSYQEPLSASQKERLQAMLRGFSREFRWLARAR</sequence>
<evidence type="ECO:0000256" key="2">
    <source>
        <dbReference type="SAM" id="SignalP"/>
    </source>
</evidence>
<feature type="signal peptide" evidence="2">
    <location>
        <begin position="1"/>
        <end position="36"/>
    </location>
</feature>
<dbReference type="Proteomes" id="UP000280296">
    <property type="component" value="Unassembled WGS sequence"/>
</dbReference>
<dbReference type="Gene3D" id="2.60.40.10">
    <property type="entry name" value="Immunoglobulins"/>
    <property type="match status" value="2"/>
</dbReference>
<dbReference type="EMBL" id="RYZH01000025">
    <property type="protein sequence ID" value="RUL87170.1"/>
    <property type="molecule type" value="Genomic_DNA"/>
</dbReference>
<evidence type="ECO:0000313" key="3">
    <source>
        <dbReference type="EMBL" id="RUL87170.1"/>
    </source>
</evidence>
<dbReference type="InterPro" id="IPR013783">
    <property type="entry name" value="Ig-like_fold"/>
</dbReference>
<feature type="region of interest" description="Disordered" evidence="1">
    <location>
        <begin position="29"/>
        <end position="57"/>
    </location>
</feature>
<accession>A0A432MIW3</accession>
<reference evidence="3 4" key="2">
    <citation type="submission" date="2019-01" db="EMBL/GenBank/DDBJ databases">
        <title>Tautonia sociabilis, a novel thermotolerant planctomycete of Isosphaeraceae family, isolated from a 4000 m deep subterranean habitat.</title>
        <authorList>
            <person name="Kovaleva O.L."/>
            <person name="Elcheninov A.G."/>
            <person name="Van Heerden E."/>
            <person name="Toshchakov S.V."/>
            <person name="Novikov A."/>
            <person name="Bonch-Osmolovskaya E.A."/>
            <person name="Kublanov I.V."/>
        </authorList>
    </citation>
    <scope>NUCLEOTIDE SEQUENCE [LARGE SCALE GENOMIC DNA]</scope>
    <source>
        <strain evidence="3 4">GM2012</strain>
    </source>
</reference>
<feature type="region of interest" description="Disordered" evidence="1">
    <location>
        <begin position="160"/>
        <end position="188"/>
    </location>
</feature>
<feature type="compositionally biased region" description="Pro residues" evidence="1">
    <location>
        <begin position="160"/>
        <end position="180"/>
    </location>
</feature>
<dbReference type="OrthoDB" id="277453at2"/>
<keyword evidence="2" id="KW-0732">Signal</keyword>
<name>A0A432MIW3_9BACT</name>
<evidence type="ECO:0000313" key="4">
    <source>
        <dbReference type="Proteomes" id="UP000280296"/>
    </source>
</evidence>
<evidence type="ECO:0000256" key="1">
    <source>
        <dbReference type="SAM" id="MobiDB-lite"/>
    </source>
</evidence>
<proteinExistence type="predicted"/>
<feature type="chain" id="PRO_5019470810" description="PKD domain-containing protein" evidence="2">
    <location>
        <begin position="37"/>
        <end position="411"/>
    </location>
</feature>
<organism evidence="3 4">
    <name type="scientific">Tautonia sociabilis</name>
    <dbReference type="NCBI Taxonomy" id="2080755"/>
    <lineage>
        <taxon>Bacteria</taxon>
        <taxon>Pseudomonadati</taxon>
        <taxon>Planctomycetota</taxon>
        <taxon>Planctomycetia</taxon>
        <taxon>Isosphaerales</taxon>
        <taxon>Isosphaeraceae</taxon>
        <taxon>Tautonia</taxon>
    </lineage>
</organism>
<reference evidence="3 4" key="1">
    <citation type="submission" date="2018-12" db="EMBL/GenBank/DDBJ databases">
        <authorList>
            <person name="Toschakov S.V."/>
        </authorList>
    </citation>
    <scope>NUCLEOTIDE SEQUENCE [LARGE SCALE GENOMIC DNA]</scope>
    <source>
        <strain evidence="3 4">GM2012</strain>
    </source>
</reference>